<evidence type="ECO:0000256" key="3">
    <source>
        <dbReference type="ARBA" id="ARBA00022989"/>
    </source>
</evidence>
<dbReference type="GO" id="GO:0005886">
    <property type="term" value="C:plasma membrane"/>
    <property type="evidence" value="ECO:0007669"/>
    <property type="project" value="TreeGrafter"/>
</dbReference>
<dbReference type="EMBL" id="JAHRHJ020000004">
    <property type="protein sequence ID" value="KAH9317417.1"/>
    <property type="molecule type" value="Genomic_DNA"/>
</dbReference>
<feature type="non-terminal residue" evidence="7">
    <location>
        <position position="398"/>
    </location>
</feature>
<gene>
    <name evidence="7" type="ORF">KI387_019186</name>
</gene>
<dbReference type="AlphaFoldDB" id="A0AA38G7Q0"/>
<protein>
    <recommendedName>
        <fullName evidence="6">Late embryogenesis abundant protein LEA-2 subgroup domain-containing protein</fullName>
    </recommendedName>
</protein>
<dbReference type="InterPro" id="IPR004864">
    <property type="entry name" value="LEA_2"/>
</dbReference>
<keyword evidence="8" id="KW-1185">Reference proteome</keyword>
<sequence>FSVAVNASGMRCTPGCCGFSFFGVLSFLMFGFLVWVIIGRAYPDSKPKFYAEEAAVEKFHLTSTSFDISIQLQISIRNFNKKGGVTYDALRIDAYYGGERIAWSEVLPKFYQRHKNTTVLHPVLQSKSLNISAVALKNLGEDKVKAWAEVEVTLNSRVRFRSLVKAPYSDKMTVKCPISLSLNNTANSFKLKANGMRHTSYWIFWLPYTVLTCLALGFLVWVFIGMANTDSKKPKFYAEAAVNNFHLTNSRLDMSIQLEINIRNANKKGTIIYDGMQVTAYYRGRRIGWSEILTKFQQRHKNTTILRPPLKSDSLNVSEDAVKNMGEDQLKGWAEVEVLLNSRVRFKTVVNARFSDIMEVKCPISLSLGNRTTNSVNRAKCAVALKDADKLAQDAGSA</sequence>
<comment type="caution">
    <text evidence="7">The sequence shown here is derived from an EMBL/GenBank/DDBJ whole genome shotgun (WGS) entry which is preliminary data.</text>
</comment>
<evidence type="ECO:0000256" key="1">
    <source>
        <dbReference type="ARBA" id="ARBA00004167"/>
    </source>
</evidence>
<keyword evidence="2 5" id="KW-0812">Transmembrane</keyword>
<dbReference type="InterPro" id="IPR044839">
    <property type="entry name" value="NDR1-like"/>
</dbReference>
<dbReference type="Proteomes" id="UP000824469">
    <property type="component" value="Unassembled WGS sequence"/>
</dbReference>
<dbReference type="PANTHER" id="PTHR31415:SF4">
    <property type="entry name" value="NDR1_HIN1-LIKE PROTEIN 3"/>
    <property type="match status" value="1"/>
</dbReference>
<reference evidence="7 8" key="1">
    <citation type="journal article" date="2021" name="Nat. Plants">
        <title>The Taxus genome provides insights into paclitaxel biosynthesis.</title>
        <authorList>
            <person name="Xiong X."/>
            <person name="Gou J."/>
            <person name="Liao Q."/>
            <person name="Li Y."/>
            <person name="Zhou Q."/>
            <person name="Bi G."/>
            <person name="Li C."/>
            <person name="Du R."/>
            <person name="Wang X."/>
            <person name="Sun T."/>
            <person name="Guo L."/>
            <person name="Liang H."/>
            <person name="Lu P."/>
            <person name="Wu Y."/>
            <person name="Zhang Z."/>
            <person name="Ro D.K."/>
            <person name="Shang Y."/>
            <person name="Huang S."/>
            <person name="Yan J."/>
        </authorList>
    </citation>
    <scope>NUCLEOTIDE SEQUENCE [LARGE SCALE GENOMIC DNA]</scope>
    <source>
        <strain evidence="7">Ta-2019</strain>
    </source>
</reference>
<name>A0AA38G7Q0_TAXCH</name>
<dbReference type="PANTHER" id="PTHR31415">
    <property type="entry name" value="OS05G0367900 PROTEIN"/>
    <property type="match status" value="1"/>
</dbReference>
<evidence type="ECO:0000256" key="2">
    <source>
        <dbReference type="ARBA" id="ARBA00022692"/>
    </source>
</evidence>
<feature type="transmembrane region" description="Helical" evidence="5">
    <location>
        <begin position="202"/>
        <end position="224"/>
    </location>
</feature>
<dbReference type="Pfam" id="PF03168">
    <property type="entry name" value="LEA_2"/>
    <property type="match status" value="2"/>
</dbReference>
<evidence type="ECO:0000256" key="5">
    <source>
        <dbReference type="SAM" id="Phobius"/>
    </source>
</evidence>
<keyword evidence="4 5" id="KW-0472">Membrane</keyword>
<evidence type="ECO:0000256" key="4">
    <source>
        <dbReference type="ARBA" id="ARBA00023136"/>
    </source>
</evidence>
<organism evidence="7 8">
    <name type="scientific">Taxus chinensis</name>
    <name type="common">Chinese yew</name>
    <name type="synonym">Taxus wallichiana var. chinensis</name>
    <dbReference type="NCBI Taxonomy" id="29808"/>
    <lineage>
        <taxon>Eukaryota</taxon>
        <taxon>Viridiplantae</taxon>
        <taxon>Streptophyta</taxon>
        <taxon>Embryophyta</taxon>
        <taxon>Tracheophyta</taxon>
        <taxon>Spermatophyta</taxon>
        <taxon>Pinopsida</taxon>
        <taxon>Pinidae</taxon>
        <taxon>Conifers II</taxon>
        <taxon>Cupressales</taxon>
        <taxon>Taxaceae</taxon>
        <taxon>Taxus</taxon>
    </lineage>
</organism>
<dbReference type="GO" id="GO:0098542">
    <property type="term" value="P:defense response to other organism"/>
    <property type="evidence" value="ECO:0007669"/>
    <property type="project" value="InterPro"/>
</dbReference>
<feature type="domain" description="Late embryogenesis abundant protein LEA-2 subgroup" evidence="6">
    <location>
        <begin position="74"/>
        <end position="158"/>
    </location>
</feature>
<feature type="domain" description="Late embryogenesis abundant protein LEA-2 subgroup" evidence="6">
    <location>
        <begin position="260"/>
        <end position="347"/>
    </location>
</feature>
<comment type="subcellular location">
    <subcellularLocation>
        <location evidence="1">Membrane</location>
        <topology evidence="1">Single-pass membrane protein</topology>
    </subcellularLocation>
</comment>
<proteinExistence type="predicted"/>
<evidence type="ECO:0000313" key="8">
    <source>
        <dbReference type="Proteomes" id="UP000824469"/>
    </source>
</evidence>
<evidence type="ECO:0000313" key="7">
    <source>
        <dbReference type="EMBL" id="KAH9317417.1"/>
    </source>
</evidence>
<keyword evidence="3 5" id="KW-1133">Transmembrane helix</keyword>
<feature type="transmembrane region" description="Helical" evidence="5">
    <location>
        <begin position="19"/>
        <end position="38"/>
    </location>
</feature>
<evidence type="ECO:0000259" key="6">
    <source>
        <dbReference type="Pfam" id="PF03168"/>
    </source>
</evidence>
<dbReference type="GO" id="GO:0009506">
    <property type="term" value="C:plasmodesma"/>
    <property type="evidence" value="ECO:0007669"/>
    <property type="project" value="TreeGrafter"/>
</dbReference>
<accession>A0AA38G7Q0</accession>